<dbReference type="GO" id="GO:0010181">
    <property type="term" value="F:FMN binding"/>
    <property type="evidence" value="ECO:0007669"/>
    <property type="project" value="InterPro"/>
</dbReference>
<dbReference type="Proteomes" id="UP000285138">
    <property type="component" value="Unassembled WGS sequence"/>
</dbReference>
<dbReference type="GO" id="GO:0016020">
    <property type="term" value="C:membrane"/>
    <property type="evidence" value="ECO:0007669"/>
    <property type="project" value="InterPro"/>
</dbReference>
<protein>
    <submittedName>
        <fullName evidence="3">FMN-binding protein</fullName>
    </submittedName>
</protein>
<organism evidence="3 4">
    <name type="scientific">Candidatus Syntrophonatronum acetioxidans</name>
    <dbReference type="NCBI Taxonomy" id="1795816"/>
    <lineage>
        <taxon>Bacteria</taxon>
        <taxon>Bacillati</taxon>
        <taxon>Bacillota</taxon>
        <taxon>Clostridia</taxon>
        <taxon>Eubacteriales</taxon>
        <taxon>Syntrophomonadaceae</taxon>
        <taxon>Candidatus Syntrophonatronum</taxon>
    </lineage>
</organism>
<feature type="chain" id="PRO_5019535558" evidence="1">
    <location>
        <begin position="21"/>
        <end position="115"/>
    </location>
</feature>
<dbReference type="InterPro" id="IPR007329">
    <property type="entry name" value="FMN-bd"/>
</dbReference>
<proteinExistence type="predicted"/>
<reference evidence="3 4" key="1">
    <citation type="submission" date="2018-08" db="EMBL/GenBank/DDBJ databases">
        <title>The metabolism and importance of syntrophic acetate oxidation coupled to methane or sulfide production in haloalkaline environments.</title>
        <authorList>
            <person name="Timmers P.H.A."/>
            <person name="Vavourakis C.D."/>
            <person name="Sorokin D.Y."/>
            <person name="Sinninghe Damste J.S."/>
            <person name="Muyzer G."/>
            <person name="Stams A.J.M."/>
            <person name="Plugge C.M."/>
        </authorList>
    </citation>
    <scope>NUCLEOTIDE SEQUENCE [LARGE SCALE GENOMIC DNA]</scope>
    <source>
        <strain evidence="3">MSAO_Bac1</strain>
    </source>
</reference>
<dbReference type="Gene3D" id="3.90.1010.20">
    <property type="match status" value="1"/>
</dbReference>
<sequence>MKLHKLGICLLALTMIFAFAVGCEPAPEGEVYQGEAEGFGGTVVVEIAVDEGEMVDINVVEDPETPGYGDEAFDALIPEILDAQSTDGIDVHSGATVSSEALFEAVEEAMAQAGL</sequence>
<name>A0A424YBQ9_9FIRM</name>
<dbReference type="EMBL" id="QZAA01000205">
    <property type="protein sequence ID" value="RQD74416.1"/>
    <property type="molecule type" value="Genomic_DNA"/>
</dbReference>
<evidence type="ECO:0000256" key="1">
    <source>
        <dbReference type="SAM" id="SignalP"/>
    </source>
</evidence>
<dbReference type="AlphaFoldDB" id="A0A424YBQ9"/>
<feature type="signal peptide" evidence="1">
    <location>
        <begin position="1"/>
        <end position="20"/>
    </location>
</feature>
<dbReference type="PROSITE" id="PS51257">
    <property type="entry name" value="PROKAR_LIPOPROTEIN"/>
    <property type="match status" value="1"/>
</dbReference>
<dbReference type="Pfam" id="PF04205">
    <property type="entry name" value="FMN_bind"/>
    <property type="match status" value="1"/>
</dbReference>
<feature type="domain" description="FMN-binding" evidence="2">
    <location>
        <begin position="38"/>
        <end position="113"/>
    </location>
</feature>
<gene>
    <name evidence="3" type="ORF">D5R97_07865</name>
</gene>
<accession>A0A424YBQ9</accession>
<comment type="caution">
    <text evidence="3">The sequence shown here is derived from an EMBL/GenBank/DDBJ whole genome shotgun (WGS) entry which is preliminary data.</text>
</comment>
<evidence type="ECO:0000259" key="2">
    <source>
        <dbReference type="SMART" id="SM00900"/>
    </source>
</evidence>
<keyword evidence="1" id="KW-0732">Signal</keyword>
<evidence type="ECO:0000313" key="4">
    <source>
        <dbReference type="Proteomes" id="UP000285138"/>
    </source>
</evidence>
<dbReference type="SMART" id="SM00900">
    <property type="entry name" value="FMN_bind"/>
    <property type="match status" value="1"/>
</dbReference>
<evidence type="ECO:0000313" key="3">
    <source>
        <dbReference type="EMBL" id="RQD74416.1"/>
    </source>
</evidence>